<comment type="pathway">
    <text evidence="2 13">Cofactor biosynthesis; (R)-pantothenate biosynthesis; (R)-pantothenate from (R)-pantoate and beta-alanine: step 1/1.</text>
</comment>
<evidence type="ECO:0000256" key="6">
    <source>
        <dbReference type="ARBA" id="ARBA00022490"/>
    </source>
</evidence>
<evidence type="ECO:0000256" key="12">
    <source>
        <dbReference type="ARBA" id="ARBA00055042"/>
    </source>
</evidence>
<evidence type="ECO:0000256" key="4">
    <source>
        <dbReference type="ARBA" id="ARBA00012219"/>
    </source>
</evidence>
<keyword evidence="7 13" id="KW-0436">Ligase</keyword>
<evidence type="ECO:0000313" key="15">
    <source>
        <dbReference type="Proteomes" id="UP000245368"/>
    </source>
</evidence>
<protein>
    <recommendedName>
        <fullName evidence="5 13">Pantothenate synthetase</fullName>
        <shortName evidence="13">PS</shortName>
        <ecNumber evidence="4 13">6.3.2.1</ecNumber>
    </recommendedName>
    <alternativeName>
        <fullName evidence="13">Pantoate--beta-alanine ligase</fullName>
    </alternativeName>
    <alternativeName>
        <fullName evidence="13">Pantoate-activating enzyme</fullName>
    </alternativeName>
</protein>
<evidence type="ECO:0000256" key="11">
    <source>
        <dbReference type="ARBA" id="ARBA00048258"/>
    </source>
</evidence>
<evidence type="ECO:0000256" key="1">
    <source>
        <dbReference type="ARBA" id="ARBA00004496"/>
    </source>
</evidence>
<dbReference type="GO" id="GO:0005524">
    <property type="term" value="F:ATP binding"/>
    <property type="evidence" value="ECO:0007669"/>
    <property type="project" value="UniProtKB-KW"/>
</dbReference>
<dbReference type="GO" id="GO:0015940">
    <property type="term" value="P:pantothenate biosynthetic process"/>
    <property type="evidence" value="ECO:0007669"/>
    <property type="project" value="UniProtKB-UniRule"/>
</dbReference>
<dbReference type="Proteomes" id="UP000245368">
    <property type="component" value="Chromosome"/>
</dbReference>
<dbReference type="Pfam" id="PF02569">
    <property type="entry name" value="Pantoate_ligase"/>
    <property type="match status" value="1"/>
</dbReference>
<dbReference type="InterPro" id="IPR042176">
    <property type="entry name" value="Pantoate_ligase_C"/>
</dbReference>
<evidence type="ECO:0000256" key="8">
    <source>
        <dbReference type="ARBA" id="ARBA00022655"/>
    </source>
</evidence>
<evidence type="ECO:0000256" key="9">
    <source>
        <dbReference type="ARBA" id="ARBA00022741"/>
    </source>
</evidence>
<dbReference type="AlphaFoldDB" id="A0A2Z3JIA5"/>
<comment type="subcellular location">
    <subcellularLocation>
        <location evidence="1 13">Cytoplasm</location>
    </subcellularLocation>
</comment>
<dbReference type="KEGG" id="dez:DKM44_07680"/>
<feature type="binding site" evidence="13">
    <location>
        <position position="155"/>
    </location>
    <ligand>
        <name>(R)-pantoate</name>
        <dbReference type="ChEBI" id="CHEBI:15980"/>
    </ligand>
</feature>
<dbReference type="FunFam" id="3.40.50.620:FF:000114">
    <property type="entry name" value="Pantothenate synthetase"/>
    <property type="match status" value="1"/>
</dbReference>
<dbReference type="NCBIfam" id="TIGR00018">
    <property type="entry name" value="panC"/>
    <property type="match status" value="1"/>
</dbReference>
<keyword evidence="15" id="KW-1185">Reference proteome</keyword>
<dbReference type="PANTHER" id="PTHR21299:SF1">
    <property type="entry name" value="PANTOATE--BETA-ALANINE LIGASE"/>
    <property type="match status" value="1"/>
</dbReference>
<accession>A0A2Z3JIA5</accession>
<feature type="binding site" evidence="13">
    <location>
        <begin position="32"/>
        <end position="39"/>
    </location>
    <ligand>
        <name>ATP</name>
        <dbReference type="ChEBI" id="CHEBI:30616"/>
    </ligand>
</feature>
<keyword evidence="9 13" id="KW-0547">Nucleotide-binding</keyword>
<evidence type="ECO:0000256" key="3">
    <source>
        <dbReference type="ARBA" id="ARBA00009256"/>
    </source>
</evidence>
<evidence type="ECO:0000256" key="13">
    <source>
        <dbReference type="HAMAP-Rule" id="MF_00158"/>
    </source>
</evidence>
<comment type="function">
    <text evidence="12 13">Catalyzes the condensation of pantoate with beta-alanine in an ATP-dependent reaction via a pantoyl-adenylate intermediate.</text>
</comment>
<evidence type="ECO:0000256" key="10">
    <source>
        <dbReference type="ARBA" id="ARBA00022840"/>
    </source>
</evidence>
<dbReference type="GO" id="GO:0004592">
    <property type="term" value="F:pantoate-beta-alanine ligase activity"/>
    <property type="evidence" value="ECO:0007669"/>
    <property type="project" value="UniProtKB-UniRule"/>
</dbReference>
<dbReference type="SUPFAM" id="SSF52374">
    <property type="entry name" value="Nucleotidylyl transferase"/>
    <property type="match status" value="1"/>
</dbReference>
<reference evidence="14 15" key="1">
    <citation type="submission" date="2018-05" db="EMBL/GenBank/DDBJ databases">
        <title>Complete Genome Sequence of Deinococcus sp. strain 17bor-2.</title>
        <authorList>
            <person name="Srinivasan S."/>
        </authorList>
    </citation>
    <scope>NUCLEOTIDE SEQUENCE [LARGE SCALE GENOMIC DNA]</scope>
    <source>
        <strain evidence="14 15">17bor-2</strain>
    </source>
</reference>
<dbReference type="Gene3D" id="3.30.1300.10">
    <property type="entry name" value="Pantoate-beta-alanine ligase, C-terminal domain"/>
    <property type="match status" value="1"/>
</dbReference>
<gene>
    <name evidence="13" type="primary">panC</name>
    <name evidence="14" type="ORF">DKM44_07680</name>
</gene>
<comment type="miscellaneous">
    <text evidence="13">The reaction proceeds by a bi uni uni bi ping pong mechanism.</text>
</comment>
<dbReference type="UniPathway" id="UPA00028">
    <property type="reaction ID" value="UER00005"/>
</dbReference>
<sequence>MPPVTDLVHTPAELRAALRALSPAPLGLVPTMGALHEGHAHLIRRARLDRQRVVLSVFVNPLQFGPNEDYAAYPRTLEHDLRLAEAEGVDLVFAPSAEQMYPPGYATRVSVPGVSEGFDGASRPGHFTGVATVVLKLLNLVQPQRAYFGEKDWQQLMVIRHLARDLNLPLEIVGVSTVRSDQPGEEGLALSSRNSYFTPEQRRRASVLARSLQAAQARYAAGERQASALLSAARVVLDSEPELSLDYLSLVDGDMHEIERIDNEGVSTLHLSEYRLLVAARLFGVRLIDNMPLLSTGETR</sequence>
<dbReference type="Gene3D" id="3.40.50.620">
    <property type="entry name" value="HUPs"/>
    <property type="match status" value="1"/>
</dbReference>
<feature type="binding site" evidence="13">
    <location>
        <position position="63"/>
    </location>
    <ligand>
        <name>beta-alanine</name>
        <dbReference type="ChEBI" id="CHEBI:57966"/>
    </ligand>
</feature>
<dbReference type="EMBL" id="CP029494">
    <property type="protein sequence ID" value="AWN23120.1"/>
    <property type="molecule type" value="Genomic_DNA"/>
</dbReference>
<organism evidence="14 15">
    <name type="scientific">Deinococcus irradiatisoli</name>
    <dbReference type="NCBI Taxonomy" id="2202254"/>
    <lineage>
        <taxon>Bacteria</taxon>
        <taxon>Thermotogati</taxon>
        <taxon>Deinococcota</taxon>
        <taxon>Deinococci</taxon>
        <taxon>Deinococcales</taxon>
        <taxon>Deinococcaceae</taxon>
        <taxon>Deinococcus</taxon>
    </lineage>
</organism>
<dbReference type="OrthoDB" id="9773087at2"/>
<comment type="catalytic activity">
    <reaction evidence="11 13">
        <text>(R)-pantoate + beta-alanine + ATP = (R)-pantothenate + AMP + diphosphate + H(+)</text>
        <dbReference type="Rhea" id="RHEA:10912"/>
        <dbReference type="ChEBI" id="CHEBI:15378"/>
        <dbReference type="ChEBI" id="CHEBI:15980"/>
        <dbReference type="ChEBI" id="CHEBI:29032"/>
        <dbReference type="ChEBI" id="CHEBI:30616"/>
        <dbReference type="ChEBI" id="CHEBI:33019"/>
        <dbReference type="ChEBI" id="CHEBI:57966"/>
        <dbReference type="ChEBI" id="CHEBI:456215"/>
        <dbReference type="EC" id="6.3.2.1"/>
    </reaction>
</comment>
<evidence type="ECO:0000256" key="2">
    <source>
        <dbReference type="ARBA" id="ARBA00004990"/>
    </source>
</evidence>
<dbReference type="CDD" id="cd00560">
    <property type="entry name" value="PanC"/>
    <property type="match status" value="1"/>
</dbReference>
<feature type="active site" description="Proton donor" evidence="13">
    <location>
        <position position="39"/>
    </location>
</feature>
<keyword evidence="10 13" id="KW-0067">ATP-binding</keyword>
<dbReference type="GO" id="GO:0005829">
    <property type="term" value="C:cytosol"/>
    <property type="evidence" value="ECO:0007669"/>
    <property type="project" value="TreeGrafter"/>
</dbReference>
<keyword evidence="8 13" id="KW-0566">Pantothenate biosynthesis</keyword>
<dbReference type="PANTHER" id="PTHR21299">
    <property type="entry name" value="CYTIDYLATE KINASE/PANTOATE-BETA-ALANINE LIGASE"/>
    <property type="match status" value="1"/>
</dbReference>
<dbReference type="EC" id="6.3.2.1" evidence="4 13"/>
<evidence type="ECO:0000256" key="7">
    <source>
        <dbReference type="ARBA" id="ARBA00022598"/>
    </source>
</evidence>
<feature type="binding site" evidence="13">
    <location>
        <begin position="149"/>
        <end position="152"/>
    </location>
    <ligand>
        <name>ATP</name>
        <dbReference type="ChEBI" id="CHEBI:30616"/>
    </ligand>
</feature>
<comment type="similarity">
    <text evidence="3 13">Belongs to the pantothenate synthetase family.</text>
</comment>
<dbReference type="InterPro" id="IPR014729">
    <property type="entry name" value="Rossmann-like_a/b/a_fold"/>
</dbReference>
<evidence type="ECO:0000313" key="14">
    <source>
        <dbReference type="EMBL" id="AWN23120.1"/>
    </source>
</evidence>
<comment type="subunit">
    <text evidence="13">Homodimer.</text>
</comment>
<feature type="binding site" evidence="13">
    <location>
        <position position="63"/>
    </location>
    <ligand>
        <name>(R)-pantoate</name>
        <dbReference type="ChEBI" id="CHEBI:15980"/>
    </ligand>
</feature>
<proteinExistence type="inferred from homology"/>
<feature type="binding site" evidence="13">
    <location>
        <position position="178"/>
    </location>
    <ligand>
        <name>ATP</name>
        <dbReference type="ChEBI" id="CHEBI:30616"/>
    </ligand>
</feature>
<dbReference type="InterPro" id="IPR003721">
    <property type="entry name" value="Pantoate_ligase"/>
</dbReference>
<name>A0A2Z3JIA5_9DEIO</name>
<keyword evidence="6 13" id="KW-0963">Cytoplasm</keyword>
<dbReference type="HAMAP" id="MF_00158">
    <property type="entry name" value="PanC"/>
    <property type="match status" value="1"/>
</dbReference>
<evidence type="ECO:0000256" key="5">
    <source>
        <dbReference type="ARBA" id="ARBA00014155"/>
    </source>
</evidence>
<feature type="binding site" evidence="13">
    <location>
        <begin position="190"/>
        <end position="193"/>
    </location>
    <ligand>
        <name>ATP</name>
        <dbReference type="ChEBI" id="CHEBI:30616"/>
    </ligand>
</feature>